<gene>
    <name evidence="3" type="ORF">HNP76_001420</name>
</gene>
<dbReference type="InterPro" id="IPR011990">
    <property type="entry name" value="TPR-like_helical_dom_sf"/>
</dbReference>
<feature type="signal peptide" evidence="2">
    <location>
        <begin position="1"/>
        <end position="23"/>
    </location>
</feature>
<dbReference type="Pfam" id="PF13432">
    <property type="entry name" value="TPR_16"/>
    <property type="match status" value="1"/>
</dbReference>
<dbReference type="PROSITE" id="PS51257">
    <property type="entry name" value="PROKAR_LIPOPROTEIN"/>
    <property type="match status" value="1"/>
</dbReference>
<dbReference type="Gene3D" id="1.25.40.10">
    <property type="entry name" value="Tetratricopeptide repeat domain"/>
    <property type="match status" value="1"/>
</dbReference>
<dbReference type="InterPro" id="IPR019734">
    <property type="entry name" value="TPR_rpt"/>
</dbReference>
<protein>
    <submittedName>
        <fullName evidence="3">Outer membrane protein assembly factor BamD (BamD/ComL family)</fullName>
    </submittedName>
</protein>
<sequence length="131" mass="14763">MKVTSIKKIFITLALAAVFASCASTPKEIPQDLTAQELIQKGQTEFENGRYKASLRYYNAVTERFAGEPAVYVEATYEIGHLFMKQKKYDKAEAVFQDLIDLYAAAQPGTLPGSYRKLSELEMEKIQAKKQ</sequence>
<dbReference type="SMART" id="SM00028">
    <property type="entry name" value="TPR"/>
    <property type="match status" value="2"/>
</dbReference>
<evidence type="ECO:0000313" key="4">
    <source>
        <dbReference type="Proteomes" id="UP000518887"/>
    </source>
</evidence>
<reference evidence="3 4" key="1">
    <citation type="submission" date="2020-08" db="EMBL/GenBank/DDBJ databases">
        <title>Genomic Encyclopedia of Type Strains, Phase IV (KMG-IV): sequencing the most valuable type-strain genomes for metagenomic binning, comparative biology and taxonomic classification.</title>
        <authorList>
            <person name="Goeker M."/>
        </authorList>
    </citation>
    <scope>NUCLEOTIDE SEQUENCE [LARGE SCALE GENOMIC DNA]</scope>
    <source>
        <strain evidence="3 4">DSM 103462</strain>
    </source>
</reference>
<keyword evidence="1" id="KW-0802">TPR repeat</keyword>
<accession>A0A7W8LM30</accession>
<name>A0A7W8LM30_9SPIR</name>
<keyword evidence="2" id="KW-0732">Signal</keyword>
<evidence type="ECO:0000313" key="3">
    <source>
        <dbReference type="EMBL" id="MBB5226052.1"/>
    </source>
</evidence>
<keyword evidence="4" id="KW-1185">Reference proteome</keyword>
<dbReference type="SUPFAM" id="SSF48452">
    <property type="entry name" value="TPR-like"/>
    <property type="match status" value="1"/>
</dbReference>
<dbReference type="EMBL" id="JACHFQ010000004">
    <property type="protein sequence ID" value="MBB5226052.1"/>
    <property type="molecule type" value="Genomic_DNA"/>
</dbReference>
<evidence type="ECO:0000256" key="2">
    <source>
        <dbReference type="SAM" id="SignalP"/>
    </source>
</evidence>
<feature type="chain" id="PRO_5031131702" evidence="2">
    <location>
        <begin position="24"/>
        <end position="131"/>
    </location>
</feature>
<organism evidence="3 4">
    <name type="scientific">Treponema ruminis</name>
    <dbReference type="NCBI Taxonomy" id="744515"/>
    <lineage>
        <taxon>Bacteria</taxon>
        <taxon>Pseudomonadati</taxon>
        <taxon>Spirochaetota</taxon>
        <taxon>Spirochaetia</taxon>
        <taxon>Spirochaetales</taxon>
        <taxon>Treponemataceae</taxon>
        <taxon>Treponema</taxon>
    </lineage>
</organism>
<evidence type="ECO:0000256" key="1">
    <source>
        <dbReference type="PROSITE-ProRule" id="PRU00339"/>
    </source>
</evidence>
<feature type="repeat" description="TPR" evidence="1">
    <location>
        <begin position="73"/>
        <end position="106"/>
    </location>
</feature>
<dbReference type="RefSeq" id="WP_184658961.1">
    <property type="nucleotide sequence ID" value="NZ_CP031518.1"/>
</dbReference>
<proteinExistence type="predicted"/>
<dbReference type="PROSITE" id="PS50005">
    <property type="entry name" value="TPR"/>
    <property type="match status" value="1"/>
</dbReference>
<comment type="caution">
    <text evidence="3">The sequence shown here is derived from an EMBL/GenBank/DDBJ whole genome shotgun (WGS) entry which is preliminary data.</text>
</comment>
<dbReference type="AlphaFoldDB" id="A0A7W8LM30"/>
<dbReference type="Proteomes" id="UP000518887">
    <property type="component" value="Unassembled WGS sequence"/>
</dbReference>